<sequence length="127" mass="14820">MALAKNTYVKFFLLSAVLAGLVLLFQQVLPQIVHSQIWEIYFFLLIMFFLIHVLTGFLLKASSENFFQISLLAMILRLISSFVFVGIEVWAGMENILLFISDFFVLFLFYLIFDIYTFITNLRPISK</sequence>
<gene>
    <name evidence="2" type="ORF">SAMN04488108_2913</name>
</gene>
<dbReference type="Proteomes" id="UP000184609">
    <property type="component" value="Unassembled WGS sequence"/>
</dbReference>
<feature type="transmembrane region" description="Helical" evidence="1">
    <location>
        <begin position="71"/>
        <end position="90"/>
    </location>
</feature>
<organism evidence="2 3">
    <name type="scientific">Algoriphagus zhangzhouensis</name>
    <dbReference type="NCBI Taxonomy" id="1073327"/>
    <lineage>
        <taxon>Bacteria</taxon>
        <taxon>Pseudomonadati</taxon>
        <taxon>Bacteroidota</taxon>
        <taxon>Cytophagia</taxon>
        <taxon>Cytophagales</taxon>
        <taxon>Cyclobacteriaceae</taxon>
        <taxon>Algoriphagus</taxon>
    </lineage>
</organism>
<feature type="transmembrane region" description="Helical" evidence="1">
    <location>
        <begin position="40"/>
        <end position="59"/>
    </location>
</feature>
<dbReference type="EMBL" id="FRXN01000004">
    <property type="protein sequence ID" value="SHO63751.1"/>
    <property type="molecule type" value="Genomic_DNA"/>
</dbReference>
<protein>
    <submittedName>
        <fullName evidence="2">Uncharacterized protein</fullName>
    </submittedName>
</protein>
<keyword evidence="1" id="KW-0812">Transmembrane</keyword>
<feature type="transmembrane region" description="Helical" evidence="1">
    <location>
        <begin position="96"/>
        <end position="119"/>
    </location>
</feature>
<name>A0A1M7ZFR3_9BACT</name>
<keyword evidence="3" id="KW-1185">Reference proteome</keyword>
<keyword evidence="1" id="KW-0472">Membrane</keyword>
<accession>A0A1M7ZFR3</accession>
<keyword evidence="1" id="KW-1133">Transmembrane helix</keyword>
<dbReference type="STRING" id="1073327.SAMN04488108_2913"/>
<evidence type="ECO:0000313" key="3">
    <source>
        <dbReference type="Proteomes" id="UP000184609"/>
    </source>
</evidence>
<evidence type="ECO:0000256" key="1">
    <source>
        <dbReference type="SAM" id="Phobius"/>
    </source>
</evidence>
<proteinExistence type="predicted"/>
<evidence type="ECO:0000313" key="2">
    <source>
        <dbReference type="EMBL" id="SHO63751.1"/>
    </source>
</evidence>
<reference evidence="3" key="1">
    <citation type="submission" date="2016-12" db="EMBL/GenBank/DDBJ databases">
        <authorList>
            <person name="Varghese N."/>
            <person name="Submissions S."/>
        </authorList>
    </citation>
    <scope>NUCLEOTIDE SEQUENCE [LARGE SCALE GENOMIC DNA]</scope>
    <source>
        <strain evidence="3">DSM 25035</strain>
    </source>
</reference>
<dbReference type="AlphaFoldDB" id="A0A1M7ZFR3"/>